<dbReference type="STRING" id="35722.A0A0B7NK65"/>
<evidence type="ECO:0000256" key="2">
    <source>
        <dbReference type="SAM" id="MobiDB-lite"/>
    </source>
</evidence>
<feature type="compositionally biased region" description="Basic residues" evidence="2">
    <location>
        <begin position="181"/>
        <end position="211"/>
    </location>
</feature>
<dbReference type="SUPFAM" id="SSF50685">
    <property type="entry name" value="Barwin-like endoglucanases"/>
    <property type="match status" value="1"/>
</dbReference>
<dbReference type="OrthoDB" id="623670at2759"/>
<dbReference type="InterPro" id="IPR051477">
    <property type="entry name" value="Expansin_CellWall"/>
</dbReference>
<keyword evidence="1 3" id="KW-0732">Signal</keyword>
<dbReference type="Gene3D" id="2.40.40.10">
    <property type="entry name" value="RlpA-like domain"/>
    <property type="match status" value="1"/>
</dbReference>
<dbReference type="InterPro" id="IPR001153">
    <property type="entry name" value="Barwin_dom"/>
</dbReference>
<dbReference type="Pfam" id="PF00967">
    <property type="entry name" value="Barwin"/>
    <property type="match status" value="1"/>
</dbReference>
<dbReference type="Proteomes" id="UP000054107">
    <property type="component" value="Unassembled WGS sequence"/>
</dbReference>
<protein>
    <recommendedName>
        <fullName evidence="4">Barwin domain-containing protein</fullName>
    </recommendedName>
</protein>
<dbReference type="GO" id="GO:0050832">
    <property type="term" value="P:defense response to fungus"/>
    <property type="evidence" value="ECO:0007669"/>
    <property type="project" value="InterPro"/>
</dbReference>
<reference evidence="5 6" key="1">
    <citation type="submission" date="2014-09" db="EMBL/GenBank/DDBJ databases">
        <authorList>
            <person name="Ellenberger Sabrina"/>
        </authorList>
    </citation>
    <scope>NUCLEOTIDE SEQUENCE [LARGE SCALE GENOMIC DNA]</scope>
    <source>
        <strain evidence="5 6">CBS 412.66</strain>
    </source>
</reference>
<name>A0A0B7NK65_9FUNG</name>
<dbReference type="PANTHER" id="PTHR31836:SF28">
    <property type="entry name" value="SRCR DOMAIN-CONTAINING PROTEIN-RELATED"/>
    <property type="match status" value="1"/>
</dbReference>
<feature type="region of interest" description="Disordered" evidence="2">
    <location>
        <begin position="170"/>
        <end position="211"/>
    </location>
</feature>
<feature type="chain" id="PRO_5002120423" description="Barwin domain-containing protein" evidence="3">
    <location>
        <begin position="24"/>
        <end position="211"/>
    </location>
</feature>
<sequence length="211" mass="24049">MKFSTCMSLYALVISSLVNAAKAYDKAFDMSVTNNYTMFDSNSTNVNTGIIFEKRHKRPEFRGTWYGGEDLRNAACYERNGLPSFHAKDSYMIGAMKMHGFENCYKCMKITNKKNKKNIVVKIVDHCAGCIVGKDIDLTKTAFRKLESNLDVGELDLSWKVVDCPDDIYPQMGPDKDSKEHKKSSKSHKSNKSHKSKKSRKSHKSKQSRKH</sequence>
<gene>
    <name evidence="5" type="primary">PARPA_10139.1 scaffold 39588</name>
</gene>
<feature type="domain" description="Barwin" evidence="4">
    <location>
        <begin position="95"/>
        <end position="164"/>
    </location>
</feature>
<feature type="signal peptide" evidence="3">
    <location>
        <begin position="1"/>
        <end position="23"/>
    </location>
</feature>
<proteinExistence type="predicted"/>
<evidence type="ECO:0000313" key="6">
    <source>
        <dbReference type="Proteomes" id="UP000054107"/>
    </source>
</evidence>
<evidence type="ECO:0000256" key="3">
    <source>
        <dbReference type="SAM" id="SignalP"/>
    </source>
</evidence>
<dbReference type="EMBL" id="LN732700">
    <property type="protein sequence ID" value="CEP15894.1"/>
    <property type="molecule type" value="Genomic_DNA"/>
</dbReference>
<evidence type="ECO:0000256" key="1">
    <source>
        <dbReference type="ARBA" id="ARBA00022729"/>
    </source>
</evidence>
<evidence type="ECO:0000313" key="5">
    <source>
        <dbReference type="EMBL" id="CEP15894.1"/>
    </source>
</evidence>
<dbReference type="PANTHER" id="PTHR31836">
    <property type="match status" value="1"/>
</dbReference>
<dbReference type="GO" id="GO:0042742">
    <property type="term" value="P:defense response to bacterium"/>
    <property type="evidence" value="ECO:0007669"/>
    <property type="project" value="InterPro"/>
</dbReference>
<keyword evidence="6" id="KW-1185">Reference proteome</keyword>
<organism evidence="5 6">
    <name type="scientific">Parasitella parasitica</name>
    <dbReference type="NCBI Taxonomy" id="35722"/>
    <lineage>
        <taxon>Eukaryota</taxon>
        <taxon>Fungi</taxon>
        <taxon>Fungi incertae sedis</taxon>
        <taxon>Mucoromycota</taxon>
        <taxon>Mucoromycotina</taxon>
        <taxon>Mucoromycetes</taxon>
        <taxon>Mucorales</taxon>
        <taxon>Mucorineae</taxon>
        <taxon>Mucoraceae</taxon>
        <taxon>Parasitella</taxon>
    </lineage>
</organism>
<dbReference type="InterPro" id="IPR036908">
    <property type="entry name" value="RlpA-like_sf"/>
</dbReference>
<evidence type="ECO:0000259" key="4">
    <source>
        <dbReference type="Pfam" id="PF00967"/>
    </source>
</evidence>
<dbReference type="AlphaFoldDB" id="A0A0B7NK65"/>
<accession>A0A0B7NK65</accession>